<organism evidence="2">
    <name type="scientific">viral metagenome</name>
    <dbReference type="NCBI Taxonomy" id="1070528"/>
    <lineage>
        <taxon>unclassified sequences</taxon>
        <taxon>metagenomes</taxon>
        <taxon>organismal metagenomes</taxon>
    </lineage>
</organism>
<evidence type="ECO:0000313" key="2">
    <source>
        <dbReference type="EMBL" id="QHU35946.1"/>
    </source>
</evidence>
<dbReference type="EMBL" id="MN740616">
    <property type="protein sequence ID" value="QHU35946.1"/>
    <property type="molecule type" value="Genomic_DNA"/>
</dbReference>
<keyword evidence="1" id="KW-1133">Transmembrane helix</keyword>
<protein>
    <submittedName>
        <fullName evidence="2">Uncharacterized protein</fullName>
    </submittedName>
</protein>
<accession>A0A6C0LYL8</accession>
<keyword evidence="1" id="KW-0472">Membrane</keyword>
<feature type="transmembrane region" description="Helical" evidence="1">
    <location>
        <begin position="12"/>
        <end position="30"/>
    </location>
</feature>
<keyword evidence="1" id="KW-0812">Transmembrane</keyword>
<dbReference type="AlphaFoldDB" id="A0A6C0LYL8"/>
<evidence type="ECO:0000256" key="1">
    <source>
        <dbReference type="SAM" id="Phobius"/>
    </source>
</evidence>
<reference evidence="2" key="1">
    <citation type="journal article" date="2020" name="Nature">
        <title>Giant virus diversity and host interactions through global metagenomics.</title>
        <authorList>
            <person name="Schulz F."/>
            <person name="Roux S."/>
            <person name="Paez-Espino D."/>
            <person name="Jungbluth S."/>
            <person name="Walsh D.A."/>
            <person name="Denef V.J."/>
            <person name="McMahon K.D."/>
            <person name="Konstantinidis K.T."/>
            <person name="Eloe-Fadrosh E.A."/>
            <person name="Kyrpides N.C."/>
            <person name="Woyke T."/>
        </authorList>
    </citation>
    <scope>NUCLEOTIDE SEQUENCE</scope>
    <source>
        <strain evidence="2">GVMAG-S-1035085-51</strain>
    </source>
</reference>
<name>A0A6C0LYL8_9ZZZZ</name>
<proteinExistence type="predicted"/>
<sequence>MGFVLQLAPRTKVCIAITFFFVLILSSYLVKTSDWGLENDMFRFEDRCIFTFNTLAGIYGFVHPNLFPKTVPAKYILLFQRIAGYMFRIIMLA</sequence>